<evidence type="ECO:0000313" key="3">
    <source>
        <dbReference type="EMBL" id="MFD1206917.1"/>
    </source>
</evidence>
<keyword evidence="1" id="KW-0472">Membrane</keyword>
<evidence type="ECO:0000313" key="4">
    <source>
        <dbReference type="Proteomes" id="UP001597231"/>
    </source>
</evidence>
<name>A0ABW3U2E9_9BACL</name>
<protein>
    <submittedName>
        <fullName evidence="3">GGDEF domain-containing protein</fullName>
    </submittedName>
</protein>
<keyword evidence="4" id="KW-1185">Reference proteome</keyword>
<dbReference type="Gene3D" id="3.30.70.270">
    <property type="match status" value="1"/>
</dbReference>
<dbReference type="InterPro" id="IPR043128">
    <property type="entry name" value="Rev_trsase/Diguanyl_cyclase"/>
</dbReference>
<dbReference type="SMART" id="SM00267">
    <property type="entry name" value="GGDEF"/>
    <property type="match status" value="1"/>
</dbReference>
<feature type="domain" description="GGDEF" evidence="2">
    <location>
        <begin position="359"/>
        <end position="450"/>
    </location>
</feature>
<proteinExistence type="predicted"/>
<keyword evidence="1" id="KW-0812">Transmembrane</keyword>
<dbReference type="InterPro" id="IPR000160">
    <property type="entry name" value="GGDEF_dom"/>
</dbReference>
<gene>
    <name evidence="3" type="ORF">ACFQ38_17605</name>
</gene>
<dbReference type="Pfam" id="PF00990">
    <property type="entry name" value="GGDEF"/>
    <property type="match status" value="1"/>
</dbReference>
<feature type="transmembrane region" description="Helical" evidence="1">
    <location>
        <begin position="303"/>
        <end position="326"/>
    </location>
</feature>
<dbReference type="InterPro" id="IPR052163">
    <property type="entry name" value="DGC-Regulatory_Protein"/>
</dbReference>
<accession>A0ABW3U2E9</accession>
<evidence type="ECO:0000256" key="1">
    <source>
        <dbReference type="SAM" id="Phobius"/>
    </source>
</evidence>
<keyword evidence="1" id="KW-1133">Transmembrane helix</keyword>
<reference evidence="4" key="1">
    <citation type="journal article" date="2019" name="Int. J. Syst. Evol. Microbiol.">
        <title>The Global Catalogue of Microorganisms (GCM) 10K type strain sequencing project: providing services to taxonomists for standard genome sequencing and annotation.</title>
        <authorList>
            <consortium name="The Broad Institute Genomics Platform"/>
            <consortium name="The Broad Institute Genome Sequencing Center for Infectious Disease"/>
            <person name="Wu L."/>
            <person name="Ma J."/>
        </authorList>
    </citation>
    <scope>NUCLEOTIDE SEQUENCE [LARGE SCALE GENOMIC DNA]</scope>
    <source>
        <strain evidence="4">CCUG 53915</strain>
    </source>
</reference>
<sequence>MSKNFRFKLTVILIIFSLLLSLLIAVLDYKKMQKQIWIGQENKLLMAEEKIIGNLKTIDKVYEIFDYQIAEKMEQYSRELLAKYEENPNFASWDFEHLKTAYGMDIYILNAENKVTYSSFQPDIGRDFKLCCESFSKLLDTRREGSSFTHDGMDLQAVTGEIKKFSYMPTPDHMYLIELGMNLENEEIFKQFNFLDTINELTNEIEVIDQIQVYNSDGYVVGVKSDDGDKLRIDGQFYAIFKEVKESGQYREMIVNQPDGQLTYRFIPYQADEKRGFSTERVVAIVYNDHELRGVLSSYKNQFITQLLVILAAAVALSFIIARLVAKPIHLAFHDSLTGLKNRAAFEDELQKRLEREKSKVALMMIDLDNFKAVNDQLGHGEGDRLLQVVAKTIEEVIGSSNFAARVGGDEFLVILDSIHSKKIGEISEELLKRINEEISFYNTICEYRC</sequence>
<dbReference type="PANTHER" id="PTHR46663:SF2">
    <property type="entry name" value="GGDEF DOMAIN-CONTAINING PROTEIN"/>
    <property type="match status" value="1"/>
</dbReference>
<dbReference type="RefSeq" id="WP_381482582.1">
    <property type="nucleotide sequence ID" value="NZ_JBHTLT010000132.1"/>
</dbReference>
<dbReference type="PROSITE" id="PS50887">
    <property type="entry name" value="GGDEF"/>
    <property type="match status" value="1"/>
</dbReference>
<evidence type="ECO:0000259" key="2">
    <source>
        <dbReference type="PROSITE" id="PS50887"/>
    </source>
</evidence>
<comment type="caution">
    <text evidence="3">The sequence shown here is derived from an EMBL/GenBank/DDBJ whole genome shotgun (WGS) entry which is preliminary data.</text>
</comment>
<organism evidence="3 4">
    <name type="scientific">Sporosarcina contaminans</name>
    <dbReference type="NCBI Taxonomy" id="633403"/>
    <lineage>
        <taxon>Bacteria</taxon>
        <taxon>Bacillati</taxon>
        <taxon>Bacillota</taxon>
        <taxon>Bacilli</taxon>
        <taxon>Bacillales</taxon>
        <taxon>Caryophanaceae</taxon>
        <taxon>Sporosarcina</taxon>
    </lineage>
</organism>
<dbReference type="PANTHER" id="PTHR46663">
    <property type="entry name" value="DIGUANYLATE CYCLASE DGCT-RELATED"/>
    <property type="match status" value="1"/>
</dbReference>
<dbReference type="InterPro" id="IPR029787">
    <property type="entry name" value="Nucleotide_cyclase"/>
</dbReference>
<dbReference type="Proteomes" id="UP001597231">
    <property type="component" value="Unassembled WGS sequence"/>
</dbReference>
<dbReference type="CDD" id="cd01949">
    <property type="entry name" value="GGDEF"/>
    <property type="match status" value="1"/>
</dbReference>
<dbReference type="NCBIfam" id="TIGR00254">
    <property type="entry name" value="GGDEF"/>
    <property type="match status" value="1"/>
</dbReference>
<dbReference type="EMBL" id="JBHTLT010000132">
    <property type="protein sequence ID" value="MFD1206917.1"/>
    <property type="molecule type" value="Genomic_DNA"/>
</dbReference>
<dbReference type="SUPFAM" id="SSF55073">
    <property type="entry name" value="Nucleotide cyclase"/>
    <property type="match status" value="1"/>
</dbReference>